<dbReference type="EMBL" id="RWGY01000013">
    <property type="protein sequence ID" value="TVU24606.1"/>
    <property type="molecule type" value="Genomic_DNA"/>
</dbReference>
<reference evidence="2 3" key="1">
    <citation type="journal article" date="2019" name="Sci. Rep.">
        <title>A high-quality genome of Eragrostis curvula grass provides insights into Poaceae evolution and supports new strategies to enhance forage quality.</title>
        <authorList>
            <person name="Carballo J."/>
            <person name="Santos B.A.C.M."/>
            <person name="Zappacosta D."/>
            <person name="Garbus I."/>
            <person name="Selva J.P."/>
            <person name="Gallo C.A."/>
            <person name="Diaz A."/>
            <person name="Albertini E."/>
            <person name="Caccamo M."/>
            <person name="Echenique V."/>
        </authorList>
    </citation>
    <scope>NUCLEOTIDE SEQUENCE [LARGE SCALE GENOMIC DNA]</scope>
    <source>
        <strain evidence="3">cv. Victoria</strain>
        <tissue evidence="2">Leaf</tissue>
    </source>
</reference>
<dbReference type="Pfam" id="PF23622">
    <property type="entry name" value="LRR_At1g61320_AtMIF1"/>
    <property type="match status" value="1"/>
</dbReference>
<keyword evidence="3" id="KW-1185">Reference proteome</keyword>
<sequence>MGTSEEGEALSIKGQPEIRINGSQIQLPEDILHRIHALMPMQDAAQAACVLEKIDSKAPELSTFIYIGHPIHISLGDALQVKKIIFHRDYSPGAIDYASTKLPFIAPYLQTLVLSTKYEKVNTSAAMGRFLHLKYLELEIKAPAQNVSSDYDFCSLAYFFDASPALETFIFRIGMPTIRSDSIVDASDVDSLHQLCVSERCHDSLKNVMITGFCSAKSMIALTIHIIEKTKSLECLTLDTTRGHDRRFVNVDKCLRLNKDALVEAEKALAAIRRYIEGRVPPALNLKVIEPCSKCIY</sequence>
<organism evidence="2 3">
    <name type="scientific">Eragrostis curvula</name>
    <name type="common">weeping love grass</name>
    <dbReference type="NCBI Taxonomy" id="38414"/>
    <lineage>
        <taxon>Eukaryota</taxon>
        <taxon>Viridiplantae</taxon>
        <taxon>Streptophyta</taxon>
        <taxon>Embryophyta</taxon>
        <taxon>Tracheophyta</taxon>
        <taxon>Spermatophyta</taxon>
        <taxon>Magnoliopsida</taxon>
        <taxon>Liliopsida</taxon>
        <taxon>Poales</taxon>
        <taxon>Poaceae</taxon>
        <taxon>PACMAD clade</taxon>
        <taxon>Chloridoideae</taxon>
        <taxon>Eragrostideae</taxon>
        <taxon>Eragrostidinae</taxon>
        <taxon>Eragrostis</taxon>
    </lineage>
</organism>
<name>A0A5J9UM14_9POAL</name>
<dbReference type="PANTHER" id="PTHR34145:SF14">
    <property type="entry name" value="EXPRESSED PROTEIN"/>
    <property type="match status" value="1"/>
</dbReference>
<evidence type="ECO:0000259" key="1">
    <source>
        <dbReference type="Pfam" id="PF23622"/>
    </source>
</evidence>
<accession>A0A5J9UM14</accession>
<dbReference type="Gramene" id="TVU24606">
    <property type="protein sequence ID" value="TVU24606"/>
    <property type="gene ID" value="EJB05_27054"/>
</dbReference>
<proteinExistence type="predicted"/>
<protein>
    <recommendedName>
        <fullName evidence="1">At1g61320/AtMIF1 LRR domain-containing protein</fullName>
    </recommendedName>
</protein>
<feature type="domain" description="At1g61320/AtMIF1 LRR" evidence="1">
    <location>
        <begin position="50"/>
        <end position="293"/>
    </location>
</feature>
<gene>
    <name evidence="2" type="ORF">EJB05_27054</name>
</gene>
<dbReference type="OrthoDB" id="647634at2759"/>
<evidence type="ECO:0000313" key="3">
    <source>
        <dbReference type="Proteomes" id="UP000324897"/>
    </source>
</evidence>
<dbReference type="Proteomes" id="UP000324897">
    <property type="component" value="Chromosome 2"/>
</dbReference>
<dbReference type="PANTHER" id="PTHR34145">
    <property type="entry name" value="OS02G0105600 PROTEIN"/>
    <property type="match status" value="1"/>
</dbReference>
<evidence type="ECO:0000313" key="2">
    <source>
        <dbReference type="EMBL" id="TVU24606.1"/>
    </source>
</evidence>
<comment type="caution">
    <text evidence="2">The sequence shown here is derived from an EMBL/GenBank/DDBJ whole genome shotgun (WGS) entry which is preliminary data.</text>
</comment>
<dbReference type="InterPro" id="IPR055357">
    <property type="entry name" value="LRR_At1g61320_AtMIF1"/>
</dbReference>
<dbReference type="AlphaFoldDB" id="A0A5J9UM14"/>
<dbReference type="InterPro" id="IPR053772">
    <property type="entry name" value="At1g61320/At1g61330-like"/>
</dbReference>